<feature type="domain" description="N-sulphoglucosamine sulphohydrolase C-terminal" evidence="4">
    <location>
        <begin position="333"/>
        <end position="484"/>
    </location>
</feature>
<dbReference type="PANTHER" id="PTHR43108:SF6">
    <property type="entry name" value="N-SULPHOGLUCOSAMINE SULPHOHYDROLASE"/>
    <property type="match status" value="1"/>
</dbReference>
<dbReference type="Pfam" id="PF16347">
    <property type="entry name" value="SGSH_C"/>
    <property type="match status" value="1"/>
</dbReference>
<dbReference type="STRING" id="313628.LNTAR_01200"/>
<dbReference type="AlphaFoldDB" id="A6DKS7"/>
<dbReference type="InterPro" id="IPR017850">
    <property type="entry name" value="Alkaline_phosphatase_core_sf"/>
</dbReference>
<proteinExistence type="inferred from homology"/>
<accession>A6DKS7</accession>
<dbReference type="InterPro" id="IPR002591">
    <property type="entry name" value="Phosphodiest/P_Trfase"/>
</dbReference>
<name>A6DKS7_9BACT</name>
<dbReference type="PROSITE" id="PS00523">
    <property type="entry name" value="SULFATASE_1"/>
    <property type="match status" value="1"/>
</dbReference>
<dbReference type="EMBL" id="ABCK01000007">
    <property type="protein sequence ID" value="EDM27975.1"/>
    <property type="molecule type" value="Genomic_DNA"/>
</dbReference>
<evidence type="ECO:0000256" key="3">
    <source>
        <dbReference type="SAM" id="SignalP"/>
    </source>
</evidence>
<evidence type="ECO:0000259" key="4">
    <source>
        <dbReference type="Pfam" id="PF16347"/>
    </source>
</evidence>
<feature type="chain" id="PRO_5002692324" evidence="3">
    <location>
        <begin position="20"/>
        <end position="515"/>
    </location>
</feature>
<dbReference type="PROSITE" id="PS00149">
    <property type="entry name" value="SULFATASE_2"/>
    <property type="match status" value="1"/>
</dbReference>
<dbReference type="InterPro" id="IPR024607">
    <property type="entry name" value="Sulfatase_CS"/>
</dbReference>
<dbReference type="Proteomes" id="UP000004947">
    <property type="component" value="Unassembled WGS sequence"/>
</dbReference>
<evidence type="ECO:0000313" key="5">
    <source>
        <dbReference type="EMBL" id="EDM27975.1"/>
    </source>
</evidence>
<protein>
    <submittedName>
        <fullName evidence="5">N-acetylglucosamine-6-sulfatase</fullName>
    </submittedName>
</protein>
<evidence type="ECO:0000313" key="6">
    <source>
        <dbReference type="Proteomes" id="UP000004947"/>
    </source>
</evidence>
<sequence>MTKLSTIFLLLSVSLSALAALPNILFIFSDDHATQAVGSYGSIINSTPNIDRIASEGIRFDRCLVTNAICGPSRATILTGKYSHLNGFYKNDMYFDGRQITFPKLLRQAGYQTAVIGKWHLASLPTGFDHFEVITGYGGQGKYYHPVMNRNGEPTKHRGYTTEVITKLNMEWLKNQRDPNKPFMLMMQHKAPHRAWLPSPKYMNAFKDKKFPKPANLHTDYQGKASHVKKQDMMIKDSMNPGDLKLTPPKYLDGADLANWHKAYDEENAAFAKAKLSGKALRSWNYQRYIRDYVRCVQSIDDSIGEVLNYLDESGLAENTLLIYSSDQGFFLGEHGWFDKRFMYEEALRTPLVMRWPGKIKAGSVDSHITSNLDFAQTFLEVAGVKVPAEMQGASLLPIMKGQQPENWRESFYYHYYGYPDWHLVQKHCGVTDGRYKLIHFYTTDEWELYDRKNDPEENINRASDPEFKSILQNMRKKLSQQRIQLKVPSDEEVIQQFKHLEKENSYLKWGVKKK</sequence>
<keyword evidence="3" id="KW-0732">Signal</keyword>
<dbReference type="SUPFAM" id="SSF53649">
    <property type="entry name" value="Alkaline phosphatase-like"/>
    <property type="match status" value="1"/>
</dbReference>
<keyword evidence="6" id="KW-1185">Reference proteome</keyword>
<feature type="signal peptide" evidence="3">
    <location>
        <begin position="1"/>
        <end position="19"/>
    </location>
</feature>
<evidence type="ECO:0000256" key="2">
    <source>
        <dbReference type="ARBA" id="ARBA00022801"/>
    </source>
</evidence>
<dbReference type="CDD" id="cd16031">
    <property type="entry name" value="G6S_like"/>
    <property type="match status" value="1"/>
</dbReference>
<gene>
    <name evidence="5" type="ORF">LNTAR_01200</name>
</gene>
<dbReference type="PANTHER" id="PTHR43108">
    <property type="entry name" value="N-ACETYLGLUCOSAMINE-6-SULFATASE FAMILY MEMBER"/>
    <property type="match status" value="1"/>
</dbReference>
<dbReference type="eggNOG" id="COG3119">
    <property type="taxonomic scope" value="Bacteria"/>
</dbReference>
<dbReference type="Pfam" id="PF01663">
    <property type="entry name" value="Phosphodiest"/>
    <property type="match status" value="1"/>
</dbReference>
<comment type="similarity">
    <text evidence="1">Belongs to the sulfatase family.</text>
</comment>
<comment type="caution">
    <text evidence="5">The sequence shown here is derived from an EMBL/GenBank/DDBJ whole genome shotgun (WGS) entry which is preliminary data.</text>
</comment>
<reference evidence="5 6" key="1">
    <citation type="journal article" date="2010" name="J. Bacteriol.">
        <title>Genome sequence of Lentisphaera araneosa HTCC2155T, the type species of the order Lentisphaerales in the phylum Lentisphaerae.</title>
        <authorList>
            <person name="Thrash J.C."/>
            <person name="Cho J.C."/>
            <person name="Vergin K.L."/>
            <person name="Morris R.M."/>
            <person name="Giovannoni S.J."/>
        </authorList>
    </citation>
    <scope>NUCLEOTIDE SEQUENCE [LARGE SCALE GENOMIC DNA]</scope>
    <source>
        <strain evidence="5 6">HTCC2155</strain>
    </source>
</reference>
<organism evidence="5 6">
    <name type="scientific">Lentisphaera araneosa HTCC2155</name>
    <dbReference type="NCBI Taxonomy" id="313628"/>
    <lineage>
        <taxon>Bacteria</taxon>
        <taxon>Pseudomonadati</taxon>
        <taxon>Lentisphaerota</taxon>
        <taxon>Lentisphaeria</taxon>
        <taxon>Lentisphaerales</taxon>
        <taxon>Lentisphaeraceae</taxon>
        <taxon>Lentisphaera</taxon>
    </lineage>
</organism>
<dbReference type="InterPro" id="IPR032506">
    <property type="entry name" value="SGSH_C"/>
</dbReference>
<evidence type="ECO:0000256" key="1">
    <source>
        <dbReference type="ARBA" id="ARBA00008779"/>
    </source>
</evidence>
<dbReference type="Gene3D" id="3.40.720.10">
    <property type="entry name" value="Alkaline Phosphatase, subunit A"/>
    <property type="match status" value="1"/>
</dbReference>
<dbReference type="GO" id="GO:0016787">
    <property type="term" value="F:hydrolase activity"/>
    <property type="evidence" value="ECO:0007669"/>
    <property type="project" value="UniProtKB-KW"/>
</dbReference>
<keyword evidence="2" id="KW-0378">Hydrolase</keyword>